<keyword evidence="2" id="KW-0547">Nucleotide-binding</keyword>
<organism evidence="8 9">
    <name type="scientific">Arthrobacter oryzae</name>
    <dbReference type="NCBI Taxonomy" id="409290"/>
    <lineage>
        <taxon>Bacteria</taxon>
        <taxon>Bacillati</taxon>
        <taxon>Actinomycetota</taxon>
        <taxon>Actinomycetes</taxon>
        <taxon>Micrococcales</taxon>
        <taxon>Micrococcaceae</taxon>
        <taxon>Arthrobacter</taxon>
    </lineage>
</organism>
<dbReference type="EMBL" id="RBIR01000014">
    <property type="protein sequence ID" value="RKR12529.1"/>
    <property type="molecule type" value="Genomic_DNA"/>
</dbReference>
<name>A0A495E7I5_9MICC</name>
<evidence type="ECO:0000259" key="7">
    <source>
        <dbReference type="PROSITE" id="PS51481"/>
    </source>
</evidence>
<dbReference type="SUPFAM" id="SSF101473">
    <property type="entry name" value="DhaL-like"/>
    <property type="match status" value="1"/>
</dbReference>
<feature type="region of interest" description="Disordered" evidence="5">
    <location>
        <begin position="571"/>
        <end position="600"/>
    </location>
</feature>
<evidence type="ECO:0000256" key="2">
    <source>
        <dbReference type="ARBA" id="ARBA00022741"/>
    </source>
</evidence>
<accession>A0A495E7I5</accession>
<keyword evidence="3 8" id="KW-0418">Kinase</keyword>
<reference evidence="8 9" key="1">
    <citation type="submission" date="2018-10" db="EMBL/GenBank/DDBJ databases">
        <title>Genomic Encyclopedia of Type Strains, Phase IV (KMG-IV): sequencing the most valuable type-strain genomes for metagenomic binning, comparative biology and taxonomic classification.</title>
        <authorList>
            <person name="Goeker M."/>
        </authorList>
    </citation>
    <scope>NUCLEOTIDE SEQUENCE [LARGE SCALE GENOMIC DNA]</scope>
    <source>
        <strain evidence="8 9">DSM 25586</strain>
    </source>
</reference>
<dbReference type="FunFam" id="1.25.40.340:FF:000002">
    <property type="entry name" value="Dihydroxyacetone kinase, L subunit"/>
    <property type="match status" value="1"/>
</dbReference>
<dbReference type="InterPro" id="IPR004006">
    <property type="entry name" value="DhaK_dom"/>
</dbReference>
<dbReference type="GO" id="GO:0019563">
    <property type="term" value="P:glycerol catabolic process"/>
    <property type="evidence" value="ECO:0007669"/>
    <property type="project" value="TreeGrafter"/>
</dbReference>
<dbReference type="SUPFAM" id="SSF82549">
    <property type="entry name" value="DAK1/DegV-like"/>
    <property type="match status" value="1"/>
</dbReference>
<dbReference type="PROSITE" id="PS51481">
    <property type="entry name" value="DHAK"/>
    <property type="match status" value="1"/>
</dbReference>
<evidence type="ECO:0000256" key="5">
    <source>
        <dbReference type="SAM" id="MobiDB-lite"/>
    </source>
</evidence>
<evidence type="ECO:0000313" key="9">
    <source>
        <dbReference type="Proteomes" id="UP000276055"/>
    </source>
</evidence>
<proteinExistence type="predicted"/>
<protein>
    <submittedName>
        <fullName evidence="8">Homodimeric dihydroxyacetone kinase</fullName>
    </submittedName>
</protein>
<dbReference type="SMART" id="SM01120">
    <property type="entry name" value="Dak2"/>
    <property type="match status" value="1"/>
</dbReference>
<evidence type="ECO:0000313" key="8">
    <source>
        <dbReference type="EMBL" id="RKR12529.1"/>
    </source>
</evidence>
<dbReference type="Pfam" id="PF02734">
    <property type="entry name" value="Dak2"/>
    <property type="match status" value="1"/>
</dbReference>
<dbReference type="GO" id="GO:0005524">
    <property type="term" value="F:ATP binding"/>
    <property type="evidence" value="ECO:0007669"/>
    <property type="project" value="UniProtKB-KW"/>
</dbReference>
<dbReference type="PANTHER" id="PTHR28629:SF4">
    <property type="entry name" value="TRIOKINASE_FMN CYCLASE"/>
    <property type="match status" value="1"/>
</dbReference>
<evidence type="ECO:0000259" key="6">
    <source>
        <dbReference type="PROSITE" id="PS51480"/>
    </source>
</evidence>
<dbReference type="RefSeq" id="WP_120955472.1">
    <property type="nucleotide sequence ID" value="NZ_RBIR01000014.1"/>
</dbReference>
<dbReference type="FunFam" id="3.40.50.10440:FF:000003">
    <property type="entry name" value="Homodimeric dihydroxyacetone kinase"/>
    <property type="match status" value="1"/>
</dbReference>
<dbReference type="AlphaFoldDB" id="A0A495E7I5"/>
<keyword evidence="4" id="KW-0067">ATP-binding</keyword>
<dbReference type="Gene3D" id="3.40.50.10440">
    <property type="entry name" value="Dihydroxyacetone kinase, domain 1"/>
    <property type="match status" value="1"/>
</dbReference>
<dbReference type="Proteomes" id="UP000276055">
    <property type="component" value="Unassembled WGS sequence"/>
</dbReference>
<keyword evidence="1" id="KW-0808">Transferase</keyword>
<feature type="domain" description="DhaK" evidence="7">
    <location>
        <begin position="7"/>
        <end position="327"/>
    </location>
</feature>
<sequence length="600" mass="60917">MTQIFDNPADFADEALDGFVAANRGYVARVDGGVVRSTEVPAGQVALVVGGGSGHYPAFAGLVGPGLATASACGNMFASPAAGQVYRVAKAANAGGGVLLSYGNYAGDVLHFGQAQLRLNAEGIETRTVLVTDDIASAPLDQIEKRRGIAGDLTVFKIAGAAAEAGLSLDDVERLAIRTNYRTRSLGVAFDGCTLPGAEAPLFTVPAGHMSLGLGIHGEPGISDHPMPTASELAELLVSKLLADKPDDAGTRVVAIVNGLGTVKYDELFLLFGKIEKLLSAAGLTVVEPECGELVTSLDMSGLSLTLLWLDEELEQFWAAPADTPAFRKGNLAPRARRELAGPDAEKAADVERPAAAAAVLGRLAADLLGQTRDVIVEHEEELGRLDAIAGDGDHGIGMRRGVDAAVAAAEQAAANDGGASPSRILTAAGEAWSERAGGTSGALWGSAIIAAGLALGNRDSYSGEDAAAAVTAFTDAITELGKAEPGDKTMVDALLPFRDAFLGALDGGTSVGPSLAAAASAAQTAADQTAGLRPLKGRARPLAEKSLGHPDPGAVSFALIAARISTHAGTATPDIASPDTAQTHAGLTHDEPAKQGARA</sequence>
<dbReference type="GO" id="GO:0006796">
    <property type="term" value="P:phosphate-containing compound metabolic process"/>
    <property type="evidence" value="ECO:0007669"/>
    <property type="project" value="UniProtKB-ARBA"/>
</dbReference>
<dbReference type="PROSITE" id="PS51480">
    <property type="entry name" value="DHAL"/>
    <property type="match status" value="1"/>
</dbReference>
<evidence type="ECO:0000256" key="3">
    <source>
        <dbReference type="ARBA" id="ARBA00022777"/>
    </source>
</evidence>
<dbReference type="Gene3D" id="3.30.1180.20">
    <property type="entry name" value="Dihydroxyacetone kinase, domain 2"/>
    <property type="match status" value="1"/>
</dbReference>
<dbReference type="GO" id="GO:0004371">
    <property type="term" value="F:glycerone kinase activity"/>
    <property type="evidence" value="ECO:0007669"/>
    <property type="project" value="InterPro"/>
</dbReference>
<gene>
    <name evidence="8" type="ORF">C8D78_3903</name>
</gene>
<dbReference type="Gene3D" id="1.25.40.340">
    <property type="match status" value="1"/>
</dbReference>
<feature type="domain" description="DhaL" evidence="6">
    <location>
        <begin position="363"/>
        <end position="567"/>
    </location>
</feature>
<dbReference type="InterPro" id="IPR036117">
    <property type="entry name" value="DhaL_dom_sf"/>
</dbReference>
<evidence type="ECO:0000256" key="1">
    <source>
        <dbReference type="ARBA" id="ARBA00022679"/>
    </source>
</evidence>
<dbReference type="InterPro" id="IPR004007">
    <property type="entry name" value="DhaL_dom"/>
</dbReference>
<dbReference type="InterPro" id="IPR050861">
    <property type="entry name" value="Dihydroxyacetone_Kinase"/>
</dbReference>
<dbReference type="Pfam" id="PF02733">
    <property type="entry name" value="Dak1"/>
    <property type="match status" value="1"/>
</dbReference>
<evidence type="ECO:0000256" key="4">
    <source>
        <dbReference type="ARBA" id="ARBA00022840"/>
    </source>
</evidence>
<dbReference type="NCBIfam" id="NF011049">
    <property type="entry name" value="PRK14479.1"/>
    <property type="match status" value="1"/>
</dbReference>
<comment type="caution">
    <text evidence="8">The sequence shown here is derived from an EMBL/GenBank/DDBJ whole genome shotgun (WGS) entry which is preliminary data.</text>
</comment>
<dbReference type="OrthoDB" id="9806345at2"/>
<dbReference type="PANTHER" id="PTHR28629">
    <property type="entry name" value="TRIOKINASE/FMN CYCLASE"/>
    <property type="match status" value="1"/>
</dbReference>
<dbReference type="GO" id="GO:0005829">
    <property type="term" value="C:cytosol"/>
    <property type="evidence" value="ECO:0007669"/>
    <property type="project" value="TreeGrafter"/>
</dbReference>